<dbReference type="InterPro" id="IPR001005">
    <property type="entry name" value="SANT/Myb"/>
</dbReference>
<dbReference type="GO" id="GO:0005634">
    <property type="term" value="C:nucleus"/>
    <property type="evidence" value="ECO:0007669"/>
    <property type="project" value="TreeGrafter"/>
</dbReference>
<evidence type="ECO:0000313" key="6">
    <source>
        <dbReference type="Proteomes" id="UP000324897"/>
    </source>
</evidence>
<dbReference type="GO" id="GO:0000978">
    <property type="term" value="F:RNA polymerase II cis-regulatory region sequence-specific DNA binding"/>
    <property type="evidence" value="ECO:0007669"/>
    <property type="project" value="TreeGrafter"/>
</dbReference>
<dbReference type="SMART" id="SM00717">
    <property type="entry name" value="SANT"/>
    <property type="match status" value="1"/>
</dbReference>
<feature type="region of interest" description="Disordered" evidence="2">
    <location>
        <begin position="79"/>
        <end position="118"/>
    </location>
</feature>
<keyword evidence="6" id="KW-1185">Reference proteome</keyword>
<dbReference type="CDD" id="cd00167">
    <property type="entry name" value="SANT"/>
    <property type="match status" value="1"/>
</dbReference>
<dbReference type="InterPro" id="IPR009057">
    <property type="entry name" value="Homeodomain-like_sf"/>
</dbReference>
<dbReference type="InterPro" id="IPR017930">
    <property type="entry name" value="Myb_dom"/>
</dbReference>
<feature type="region of interest" description="Disordered" evidence="2">
    <location>
        <begin position="278"/>
        <end position="297"/>
    </location>
</feature>
<evidence type="ECO:0000256" key="2">
    <source>
        <dbReference type="SAM" id="MobiDB-lite"/>
    </source>
</evidence>
<gene>
    <name evidence="5" type="ORF">EJB05_24353</name>
</gene>
<sequence length="330" mass="36532">WMQHLDPAVNKQSWSEQEEITLIHAHRIHGDKWSELAKIFPGRTRKAIRHHWLGPMKTKTKSYLARGLQEKFPHLSYDPLVPKNSSSTSGQNSSFDIQVSPDSPGMPKSEQGVVEDSGRANTLKGKASDSVHVRSVARFVSASQLVSEQVVGSDLPEVTQKTEILSPSSEDQMVANFPVSLQKEGAKNIPSYLKVSTNYADTDFSPALSFHSTNDKSDEIFSGADERSQELHPANLSDLLDMSYCERFMTILPDSPNEGNPKVNANFPRALQKGLIPAGNFPSSNDDSDEISSRVEPKMQEVHTTKLADLLDMSYCESLMIIPPSSPHDD</sequence>
<feature type="compositionally biased region" description="Low complexity" evidence="2">
    <location>
        <begin position="85"/>
        <end position="94"/>
    </location>
</feature>
<evidence type="ECO:0000256" key="1">
    <source>
        <dbReference type="ARBA" id="ARBA00023125"/>
    </source>
</evidence>
<dbReference type="OrthoDB" id="2143914at2759"/>
<evidence type="ECO:0000259" key="3">
    <source>
        <dbReference type="PROSITE" id="PS50090"/>
    </source>
</evidence>
<comment type="caution">
    <text evidence="5">The sequence shown here is derived from an EMBL/GenBank/DDBJ whole genome shotgun (WGS) entry which is preliminary data.</text>
</comment>
<dbReference type="Proteomes" id="UP000324897">
    <property type="component" value="Chromosome 1"/>
</dbReference>
<dbReference type="PANTHER" id="PTHR45614:SF109">
    <property type="match status" value="1"/>
</dbReference>
<organism evidence="5 6">
    <name type="scientific">Eragrostis curvula</name>
    <name type="common">weeping love grass</name>
    <dbReference type="NCBI Taxonomy" id="38414"/>
    <lineage>
        <taxon>Eukaryota</taxon>
        <taxon>Viridiplantae</taxon>
        <taxon>Streptophyta</taxon>
        <taxon>Embryophyta</taxon>
        <taxon>Tracheophyta</taxon>
        <taxon>Spermatophyta</taxon>
        <taxon>Magnoliopsida</taxon>
        <taxon>Liliopsida</taxon>
        <taxon>Poales</taxon>
        <taxon>Poaceae</taxon>
        <taxon>PACMAD clade</taxon>
        <taxon>Chloridoideae</taxon>
        <taxon>Eragrostideae</taxon>
        <taxon>Eragrostidinae</taxon>
        <taxon>Eragrostis</taxon>
    </lineage>
</organism>
<reference evidence="5 6" key="1">
    <citation type="journal article" date="2019" name="Sci. Rep.">
        <title>A high-quality genome of Eragrostis curvula grass provides insights into Poaceae evolution and supports new strategies to enhance forage quality.</title>
        <authorList>
            <person name="Carballo J."/>
            <person name="Santos B.A.C.M."/>
            <person name="Zappacosta D."/>
            <person name="Garbus I."/>
            <person name="Selva J.P."/>
            <person name="Gallo C.A."/>
            <person name="Diaz A."/>
            <person name="Albertini E."/>
            <person name="Caccamo M."/>
            <person name="Echenique V."/>
        </authorList>
    </citation>
    <scope>NUCLEOTIDE SEQUENCE [LARGE SCALE GENOMIC DNA]</scope>
    <source>
        <strain evidence="6">cv. Victoria</strain>
        <tissue evidence="5">Leaf</tissue>
    </source>
</reference>
<dbReference type="Gene3D" id="1.10.10.60">
    <property type="entry name" value="Homeodomain-like"/>
    <property type="match status" value="1"/>
</dbReference>
<keyword evidence="1" id="KW-0238">DNA-binding</keyword>
<feature type="domain" description="HTH myb-type" evidence="4">
    <location>
        <begin position="6"/>
        <end position="60"/>
    </location>
</feature>
<dbReference type="Pfam" id="PF00249">
    <property type="entry name" value="Myb_DNA-binding"/>
    <property type="match status" value="1"/>
</dbReference>
<dbReference type="Gramene" id="TVU32615">
    <property type="protein sequence ID" value="TVU32615"/>
    <property type="gene ID" value="EJB05_24353"/>
</dbReference>
<dbReference type="PANTHER" id="PTHR45614">
    <property type="entry name" value="MYB PROTEIN-RELATED"/>
    <property type="match status" value="1"/>
</dbReference>
<proteinExistence type="predicted"/>
<dbReference type="PROSITE" id="PS50090">
    <property type="entry name" value="MYB_LIKE"/>
    <property type="match status" value="1"/>
</dbReference>
<dbReference type="EMBL" id="RWGY01000011">
    <property type="protein sequence ID" value="TVU32615.1"/>
    <property type="molecule type" value="Genomic_DNA"/>
</dbReference>
<accession>A0A5J9V9J1</accession>
<dbReference type="AlphaFoldDB" id="A0A5J9V9J1"/>
<dbReference type="InterPro" id="IPR050560">
    <property type="entry name" value="MYB_TF"/>
</dbReference>
<feature type="domain" description="Myb-like" evidence="3">
    <location>
        <begin position="6"/>
        <end position="56"/>
    </location>
</feature>
<dbReference type="SUPFAM" id="SSF46689">
    <property type="entry name" value="Homeodomain-like"/>
    <property type="match status" value="1"/>
</dbReference>
<evidence type="ECO:0000259" key="4">
    <source>
        <dbReference type="PROSITE" id="PS51294"/>
    </source>
</evidence>
<feature type="non-terminal residue" evidence="5">
    <location>
        <position position="1"/>
    </location>
</feature>
<dbReference type="GO" id="GO:0000981">
    <property type="term" value="F:DNA-binding transcription factor activity, RNA polymerase II-specific"/>
    <property type="evidence" value="ECO:0007669"/>
    <property type="project" value="TreeGrafter"/>
</dbReference>
<evidence type="ECO:0000313" key="5">
    <source>
        <dbReference type="EMBL" id="TVU32615.1"/>
    </source>
</evidence>
<dbReference type="PROSITE" id="PS51294">
    <property type="entry name" value="HTH_MYB"/>
    <property type="match status" value="1"/>
</dbReference>
<protein>
    <submittedName>
        <fullName evidence="5">Uncharacterized protein</fullName>
    </submittedName>
</protein>
<name>A0A5J9V9J1_9POAL</name>